<keyword evidence="11" id="KW-1185">Reference proteome</keyword>
<dbReference type="Pfam" id="PF02687">
    <property type="entry name" value="FtsX"/>
    <property type="match status" value="1"/>
</dbReference>
<evidence type="ECO:0000256" key="5">
    <source>
        <dbReference type="ARBA" id="ARBA00023136"/>
    </source>
</evidence>
<keyword evidence="5 7" id="KW-0472">Membrane</keyword>
<organism evidence="10 11">
    <name type="scientific">Christiangramia echinicola</name>
    <dbReference type="NCBI Taxonomy" id="279359"/>
    <lineage>
        <taxon>Bacteria</taxon>
        <taxon>Pseudomonadati</taxon>
        <taxon>Bacteroidota</taxon>
        <taxon>Flavobacteriia</taxon>
        <taxon>Flavobacteriales</taxon>
        <taxon>Flavobacteriaceae</taxon>
        <taxon>Christiangramia</taxon>
    </lineage>
</organism>
<gene>
    <name evidence="10" type="ORF">SAMN04488552_0028</name>
</gene>
<feature type="transmembrane region" description="Helical" evidence="7">
    <location>
        <begin position="377"/>
        <end position="398"/>
    </location>
</feature>
<dbReference type="Proteomes" id="UP000198858">
    <property type="component" value="Chromosome I"/>
</dbReference>
<evidence type="ECO:0000256" key="4">
    <source>
        <dbReference type="ARBA" id="ARBA00022989"/>
    </source>
</evidence>
<sequence>MFSLFRENIRIALNSIRNQSLRTILTVLIIAIGITALVGILSAVAALENTISNDFASMGSNTFNLQRYEFRTQSSRNEDRKVNPVISYRDVKEFEEKFEYPYTKTAISFTGTSSAEIKYENEKTDPEIAVLGVNEFYLENSGINVEDGREFNVFDIENNNNVAVIGSDFKDGIFKGFDPVNRTISIRGAKFKVIGVLESKGSTFGNNQDLRVFIPIQHARSIFSQPNINYSLSVKVEDKELLNSAMDEAIITFRNIRALNPKEENNFGLERSDDLINRILSITGALNVAAWIISIITIFGSSIALMNIMLVTVTERTREIGVRKALGAKKNTIATQFFLETLVIGQIGGLLGILLGIGIGYAVATSLDFAFTTPWKAMLWATGITILVAILAGSYPAAKAAKQDPIESLRYE</sequence>
<name>A0A1H1KRU1_9FLAO</name>
<dbReference type="EMBL" id="LT629745">
    <property type="protein sequence ID" value="SDR65033.1"/>
    <property type="molecule type" value="Genomic_DNA"/>
</dbReference>
<dbReference type="PANTHER" id="PTHR30572">
    <property type="entry name" value="MEMBRANE COMPONENT OF TRANSPORTER-RELATED"/>
    <property type="match status" value="1"/>
</dbReference>
<proteinExistence type="inferred from homology"/>
<evidence type="ECO:0000313" key="10">
    <source>
        <dbReference type="EMBL" id="SDR65033.1"/>
    </source>
</evidence>
<evidence type="ECO:0000259" key="9">
    <source>
        <dbReference type="Pfam" id="PF12704"/>
    </source>
</evidence>
<comment type="subcellular location">
    <subcellularLocation>
        <location evidence="1">Cell membrane</location>
        <topology evidence="1">Multi-pass membrane protein</topology>
    </subcellularLocation>
</comment>
<evidence type="ECO:0000256" key="1">
    <source>
        <dbReference type="ARBA" id="ARBA00004651"/>
    </source>
</evidence>
<dbReference type="RefSeq" id="WP_089660794.1">
    <property type="nucleotide sequence ID" value="NZ_LT629745.1"/>
</dbReference>
<keyword evidence="4 7" id="KW-1133">Transmembrane helix</keyword>
<evidence type="ECO:0000313" key="11">
    <source>
        <dbReference type="Proteomes" id="UP000198858"/>
    </source>
</evidence>
<dbReference type="InterPro" id="IPR003838">
    <property type="entry name" value="ABC3_permease_C"/>
</dbReference>
<feature type="transmembrane region" description="Helical" evidence="7">
    <location>
        <begin position="333"/>
        <end position="357"/>
    </location>
</feature>
<reference evidence="10 11" key="1">
    <citation type="submission" date="2016-10" db="EMBL/GenBank/DDBJ databases">
        <authorList>
            <person name="Varghese N."/>
            <person name="Submissions S."/>
        </authorList>
    </citation>
    <scope>NUCLEOTIDE SEQUENCE [LARGE SCALE GENOMIC DNA]</scope>
    <source>
        <strain evidence="10 11">Mar_2010_102</strain>
    </source>
</reference>
<protein>
    <submittedName>
        <fullName evidence="10">Putative ABC transport system permease protein</fullName>
    </submittedName>
</protein>
<feature type="domain" description="MacB-like periplasmic core" evidence="9">
    <location>
        <begin position="23"/>
        <end position="248"/>
    </location>
</feature>
<keyword evidence="3 7" id="KW-0812">Transmembrane</keyword>
<feature type="transmembrane region" description="Helical" evidence="7">
    <location>
        <begin position="21"/>
        <end position="47"/>
    </location>
</feature>
<dbReference type="InterPro" id="IPR025857">
    <property type="entry name" value="MacB_PCD"/>
</dbReference>
<dbReference type="Pfam" id="PF12704">
    <property type="entry name" value="MacB_PCD"/>
    <property type="match status" value="1"/>
</dbReference>
<dbReference type="GO" id="GO:0005886">
    <property type="term" value="C:plasma membrane"/>
    <property type="evidence" value="ECO:0007669"/>
    <property type="project" value="UniProtKB-SubCell"/>
</dbReference>
<keyword evidence="2" id="KW-1003">Cell membrane</keyword>
<evidence type="ECO:0000256" key="7">
    <source>
        <dbReference type="SAM" id="Phobius"/>
    </source>
</evidence>
<accession>A0A1H1KRU1</accession>
<dbReference type="AlphaFoldDB" id="A0A1H1KRU1"/>
<dbReference type="InterPro" id="IPR050250">
    <property type="entry name" value="Macrolide_Exporter_MacB"/>
</dbReference>
<feature type="transmembrane region" description="Helical" evidence="7">
    <location>
        <begin position="288"/>
        <end position="313"/>
    </location>
</feature>
<dbReference type="PANTHER" id="PTHR30572:SF4">
    <property type="entry name" value="ABC TRANSPORTER PERMEASE YTRF"/>
    <property type="match status" value="1"/>
</dbReference>
<evidence type="ECO:0000256" key="2">
    <source>
        <dbReference type="ARBA" id="ARBA00022475"/>
    </source>
</evidence>
<comment type="similarity">
    <text evidence="6">Belongs to the ABC-4 integral membrane protein family.</text>
</comment>
<evidence type="ECO:0000256" key="3">
    <source>
        <dbReference type="ARBA" id="ARBA00022692"/>
    </source>
</evidence>
<evidence type="ECO:0000259" key="8">
    <source>
        <dbReference type="Pfam" id="PF02687"/>
    </source>
</evidence>
<dbReference type="STRING" id="1250231.SAMN04488552_0028"/>
<dbReference type="GO" id="GO:0022857">
    <property type="term" value="F:transmembrane transporter activity"/>
    <property type="evidence" value="ECO:0007669"/>
    <property type="project" value="TreeGrafter"/>
</dbReference>
<feature type="domain" description="ABC3 transporter permease C-terminal" evidence="8">
    <location>
        <begin position="291"/>
        <end position="405"/>
    </location>
</feature>
<evidence type="ECO:0000256" key="6">
    <source>
        <dbReference type="ARBA" id="ARBA00038076"/>
    </source>
</evidence>